<dbReference type="PANTHER" id="PTHR10774">
    <property type="entry name" value="EXTENDED SYNAPTOTAGMIN-RELATED"/>
    <property type="match status" value="1"/>
</dbReference>
<dbReference type="GO" id="GO:0005783">
    <property type="term" value="C:endoplasmic reticulum"/>
    <property type="evidence" value="ECO:0007669"/>
    <property type="project" value="TreeGrafter"/>
</dbReference>
<dbReference type="InterPro" id="IPR000008">
    <property type="entry name" value="C2_dom"/>
</dbReference>
<gene>
    <name evidence="3" type="ORF">A4U43_C09F7850</name>
</gene>
<feature type="region of interest" description="Disordered" evidence="1">
    <location>
        <begin position="268"/>
        <end position="287"/>
    </location>
</feature>
<dbReference type="InterPro" id="IPR045050">
    <property type="entry name" value="Synaptotagmin_plant"/>
</dbReference>
<evidence type="ECO:0000259" key="2">
    <source>
        <dbReference type="PROSITE" id="PS50004"/>
    </source>
</evidence>
<feature type="compositionally biased region" description="Basic and acidic residues" evidence="1">
    <location>
        <begin position="275"/>
        <end position="285"/>
    </location>
</feature>
<dbReference type="CDD" id="cd00030">
    <property type="entry name" value="C2"/>
    <property type="match status" value="1"/>
</dbReference>
<proteinExistence type="predicted"/>
<evidence type="ECO:0000313" key="3">
    <source>
        <dbReference type="EMBL" id="ONK58074.1"/>
    </source>
</evidence>
<evidence type="ECO:0000313" key="4">
    <source>
        <dbReference type="Proteomes" id="UP000243459"/>
    </source>
</evidence>
<feature type="compositionally biased region" description="Gly residues" evidence="1">
    <location>
        <begin position="1"/>
        <end position="19"/>
    </location>
</feature>
<name>A0A5P1E607_ASPOF</name>
<dbReference type="SUPFAM" id="SSF49562">
    <property type="entry name" value="C2 domain (Calcium/lipid-binding domain, CaLB)"/>
    <property type="match status" value="1"/>
</dbReference>
<accession>A0A5P1E607</accession>
<dbReference type="PROSITE" id="PS50004">
    <property type="entry name" value="C2"/>
    <property type="match status" value="1"/>
</dbReference>
<keyword evidence="4" id="KW-1185">Reference proteome</keyword>
<evidence type="ECO:0000256" key="1">
    <source>
        <dbReference type="SAM" id="MobiDB-lite"/>
    </source>
</evidence>
<dbReference type="Gramene" id="ONK58074">
    <property type="protein sequence ID" value="ONK58074"/>
    <property type="gene ID" value="A4U43_C09F7850"/>
</dbReference>
<feature type="region of interest" description="Disordered" evidence="1">
    <location>
        <begin position="1"/>
        <end position="21"/>
    </location>
</feature>
<reference evidence="4" key="1">
    <citation type="journal article" date="2017" name="Nat. Commun.">
        <title>The asparagus genome sheds light on the origin and evolution of a young Y chromosome.</title>
        <authorList>
            <person name="Harkess A."/>
            <person name="Zhou J."/>
            <person name="Xu C."/>
            <person name="Bowers J.E."/>
            <person name="Van der Hulst R."/>
            <person name="Ayyampalayam S."/>
            <person name="Mercati F."/>
            <person name="Riccardi P."/>
            <person name="McKain M.R."/>
            <person name="Kakrana A."/>
            <person name="Tang H."/>
            <person name="Ray J."/>
            <person name="Groenendijk J."/>
            <person name="Arikit S."/>
            <person name="Mathioni S.M."/>
            <person name="Nakano M."/>
            <person name="Shan H."/>
            <person name="Telgmann-Rauber A."/>
            <person name="Kanno A."/>
            <person name="Yue Z."/>
            <person name="Chen H."/>
            <person name="Li W."/>
            <person name="Chen Y."/>
            <person name="Xu X."/>
            <person name="Zhang Y."/>
            <person name="Luo S."/>
            <person name="Chen H."/>
            <person name="Gao J."/>
            <person name="Mao Z."/>
            <person name="Pires J.C."/>
            <person name="Luo M."/>
            <person name="Kudrna D."/>
            <person name="Wing R.A."/>
            <person name="Meyers B.C."/>
            <person name="Yi K."/>
            <person name="Kong H."/>
            <person name="Lavrijsen P."/>
            <person name="Sunseri F."/>
            <person name="Falavigna A."/>
            <person name="Ye Y."/>
            <person name="Leebens-Mack J.H."/>
            <person name="Chen G."/>
        </authorList>
    </citation>
    <scope>NUCLEOTIDE SEQUENCE [LARGE SCALE GENOMIC DNA]</scope>
    <source>
        <strain evidence="4">cv. DH0086</strain>
    </source>
</reference>
<protein>
    <recommendedName>
        <fullName evidence="2">C2 domain-containing protein</fullName>
    </recommendedName>
</protein>
<dbReference type="GO" id="GO:0008289">
    <property type="term" value="F:lipid binding"/>
    <property type="evidence" value="ECO:0007669"/>
    <property type="project" value="InterPro"/>
</dbReference>
<dbReference type="Proteomes" id="UP000243459">
    <property type="component" value="Chromosome 9"/>
</dbReference>
<dbReference type="Pfam" id="PF00168">
    <property type="entry name" value="C2"/>
    <property type="match status" value="1"/>
</dbReference>
<dbReference type="AlphaFoldDB" id="A0A5P1E607"/>
<organism evidence="3 4">
    <name type="scientific">Asparagus officinalis</name>
    <name type="common">Garden asparagus</name>
    <dbReference type="NCBI Taxonomy" id="4686"/>
    <lineage>
        <taxon>Eukaryota</taxon>
        <taxon>Viridiplantae</taxon>
        <taxon>Streptophyta</taxon>
        <taxon>Embryophyta</taxon>
        <taxon>Tracheophyta</taxon>
        <taxon>Spermatophyta</taxon>
        <taxon>Magnoliopsida</taxon>
        <taxon>Liliopsida</taxon>
        <taxon>Asparagales</taxon>
        <taxon>Asparagaceae</taxon>
        <taxon>Asparagoideae</taxon>
        <taxon>Asparagus</taxon>
    </lineage>
</organism>
<dbReference type="InterPro" id="IPR035892">
    <property type="entry name" value="C2_domain_sf"/>
</dbReference>
<sequence length="328" mass="36177">MTYIGGGGARGGGIRGSRGAGLDREGRALLDREGRALLVAVRCSELGSALLGAGVTRDGEGAERNRGGSFSLRIATACFHRTDHTLRQRGFHQSERISSVEATKRPVGVLHVKVVRAFNLLKMVFLGKSDPYVKLSLSEEGLPSKKTSIKMSNLNPEWNENFMLIVKDPATQVLQLRVFAWEKVKMHDKLGMQVIPLSLLTPYETKEFTLDLLKNLNLPLSLLTPYETKEFTLDLLKNLNPNDPQNKKNRGKIVVELTFDPFKEESGKFSGTLDGDGHSSIRLPEETSSSGGGVLSLTIIDEACDEVHLLMKLRLMAVLCCVAVMFFY</sequence>
<dbReference type="PANTHER" id="PTHR10774:SF217">
    <property type="entry name" value="OS06G0685300 PROTEIN"/>
    <property type="match status" value="1"/>
</dbReference>
<dbReference type="EMBL" id="CM007389">
    <property type="protein sequence ID" value="ONK58074.1"/>
    <property type="molecule type" value="Genomic_DNA"/>
</dbReference>
<dbReference type="SMART" id="SM00239">
    <property type="entry name" value="C2"/>
    <property type="match status" value="1"/>
</dbReference>
<feature type="domain" description="C2" evidence="2">
    <location>
        <begin position="92"/>
        <end position="210"/>
    </location>
</feature>
<dbReference type="Gene3D" id="2.60.40.150">
    <property type="entry name" value="C2 domain"/>
    <property type="match status" value="1"/>
</dbReference>